<dbReference type="Pfam" id="PF02525">
    <property type="entry name" value="Flavodoxin_2"/>
    <property type="match status" value="1"/>
</dbReference>
<sequence>MKNILHIDSSGRNQGSVTRQASKIIVNQLLTKFPNSLVVSRDVADGVPFVDEQWVTANFTEKNQRTDKQNIKLSLSDALVNELQIADYIIIGAPVYNFSIPASLKAWIDMVARVAVTFKYTQNGPIGLLENKKAYITIASGGIEIGKEYDFSSSYLKHVLTFLGITDVTIIDVNKFDLSKPDQINMLSL</sequence>
<evidence type="ECO:0000256" key="3">
    <source>
        <dbReference type="ARBA" id="ARBA00023002"/>
    </source>
</evidence>
<dbReference type="HAMAP" id="MF_01216">
    <property type="entry name" value="Azoreductase_type1"/>
    <property type="match status" value="1"/>
</dbReference>
<reference evidence="8" key="1">
    <citation type="submission" date="2018-06" db="EMBL/GenBank/DDBJ databases">
        <authorList>
            <person name="Zhirakovskaya E."/>
        </authorList>
    </citation>
    <scope>NUCLEOTIDE SEQUENCE</scope>
</reference>
<gene>
    <name evidence="8" type="ORF">MNBD_GAMMA01-826</name>
</gene>
<evidence type="ECO:0000256" key="1">
    <source>
        <dbReference type="ARBA" id="ARBA00022630"/>
    </source>
</evidence>
<protein>
    <recommendedName>
        <fullName evidence="5">FMN-dependent NADH-azoreductase</fullName>
        <ecNumber evidence="5">1.7.1.17</ecNumber>
    </recommendedName>
</protein>
<evidence type="ECO:0000313" key="8">
    <source>
        <dbReference type="EMBL" id="VAW42400.1"/>
    </source>
</evidence>
<dbReference type="AlphaFoldDB" id="A0A3B0VPK8"/>
<dbReference type="Gene3D" id="3.40.50.360">
    <property type="match status" value="1"/>
</dbReference>
<evidence type="ECO:0000256" key="4">
    <source>
        <dbReference type="ARBA" id="ARBA00023027"/>
    </source>
</evidence>
<dbReference type="InterPro" id="IPR003680">
    <property type="entry name" value="Flavodoxin_fold"/>
</dbReference>
<evidence type="ECO:0000256" key="6">
    <source>
        <dbReference type="ARBA" id="ARBA00048542"/>
    </source>
</evidence>
<feature type="domain" description="Flavodoxin-like fold" evidence="7">
    <location>
        <begin position="2"/>
        <end position="180"/>
    </location>
</feature>
<dbReference type="EC" id="1.7.1.17" evidence="5"/>
<dbReference type="GO" id="GO:0016655">
    <property type="term" value="F:oxidoreductase activity, acting on NAD(P)H, quinone or similar compound as acceptor"/>
    <property type="evidence" value="ECO:0007669"/>
    <property type="project" value="InterPro"/>
</dbReference>
<comment type="catalytic activity">
    <reaction evidence="6">
        <text>N,N-dimethyl-1,4-phenylenediamine + anthranilate + 2 NAD(+) = 2-(4-dimethylaminophenyl)diazenylbenzoate + 2 NADH + 2 H(+)</text>
        <dbReference type="Rhea" id="RHEA:55872"/>
        <dbReference type="ChEBI" id="CHEBI:15378"/>
        <dbReference type="ChEBI" id="CHEBI:15783"/>
        <dbReference type="ChEBI" id="CHEBI:16567"/>
        <dbReference type="ChEBI" id="CHEBI:57540"/>
        <dbReference type="ChEBI" id="CHEBI:57945"/>
        <dbReference type="ChEBI" id="CHEBI:71579"/>
        <dbReference type="EC" id="1.7.1.17"/>
    </reaction>
    <physiologicalReaction direction="right-to-left" evidence="6">
        <dbReference type="Rhea" id="RHEA:55874"/>
    </physiologicalReaction>
</comment>
<dbReference type="InterPro" id="IPR023048">
    <property type="entry name" value="NADH:quinone_OxRdtase_FMN_depd"/>
</dbReference>
<keyword evidence="2" id="KW-0288">FMN</keyword>
<dbReference type="PANTHER" id="PTHR43741">
    <property type="entry name" value="FMN-DEPENDENT NADH-AZOREDUCTASE 1"/>
    <property type="match status" value="1"/>
</dbReference>
<evidence type="ECO:0000259" key="7">
    <source>
        <dbReference type="Pfam" id="PF02525"/>
    </source>
</evidence>
<keyword evidence="1" id="KW-0285">Flavoprotein</keyword>
<dbReference type="InterPro" id="IPR029039">
    <property type="entry name" value="Flavoprotein-like_sf"/>
</dbReference>
<evidence type="ECO:0000256" key="5">
    <source>
        <dbReference type="ARBA" id="ARBA00024061"/>
    </source>
</evidence>
<proteinExistence type="inferred from homology"/>
<evidence type="ECO:0000256" key="2">
    <source>
        <dbReference type="ARBA" id="ARBA00022643"/>
    </source>
</evidence>
<keyword evidence="3 8" id="KW-0560">Oxidoreductase</keyword>
<dbReference type="PANTHER" id="PTHR43741:SF4">
    <property type="entry name" value="FMN-DEPENDENT NADH:QUINONE OXIDOREDUCTASE"/>
    <property type="match status" value="1"/>
</dbReference>
<organism evidence="8">
    <name type="scientific">hydrothermal vent metagenome</name>
    <dbReference type="NCBI Taxonomy" id="652676"/>
    <lineage>
        <taxon>unclassified sequences</taxon>
        <taxon>metagenomes</taxon>
        <taxon>ecological metagenomes</taxon>
    </lineage>
</organism>
<accession>A0A3B0VPK8</accession>
<dbReference type="EMBL" id="UOEW01000360">
    <property type="protein sequence ID" value="VAW42400.1"/>
    <property type="molecule type" value="Genomic_DNA"/>
</dbReference>
<name>A0A3B0VPK8_9ZZZZ</name>
<dbReference type="InterPro" id="IPR050104">
    <property type="entry name" value="FMN-dep_NADH:Q_OxRdtase_AzoR1"/>
</dbReference>
<dbReference type="GO" id="GO:0010181">
    <property type="term" value="F:FMN binding"/>
    <property type="evidence" value="ECO:0007669"/>
    <property type="project" value="InterPro"/>
</dbReference>
<dbReference type="SUPFAM" id="SSF52218">
    <property type="entry name" value="Flavoproteins"/>
    <property type="match status" value="1"/>
</dbReference>
<keyword evidence="4" id="KW-0520">NAD</keyword>